<accession>A0A5S5DM59</accession>
<comment type="caution">
    <text evidence="3">The sequence shown here is derived from an EMBL/GenBank/DDBJ whole genome shotgun (WGS) entry which is preliminary data.</text>
</comment>
<dbReference type="Gene3D" id="3.40.50.2300">
    <property type="match status" value="1"/>
</dbReference>
<gene>
    <name evidence="3" type="ORF">C7447_10734</name>
</gene>
<dbReference type="RefSeq" id="WP_148871114.1">
    <property type="nucleotide sequence ID" value="NZ_VNIA01000007.1"/>
</dbReference>
<dbReference type="AlphaFoldDB" id="A0A5S5DM59"/>
<proteinExistence type="predicted"/>
<evidence type="ECO:0000259" key="2">
    <source>
        <dbReference type="Pfam" id="PF01451"/>
    </source>
</evidence>
<dbReference type="EMBL" id="VNIA01000007">
    <property type="protein sequence ID" value="TYP96468.1"/>
    <property type="molecule type" value="Genomic_DNA"/>
</dbReference>
<organism evidence="3 4">
    <name type="scientific">Tenacibaculum adriaticum</name>
    <dbReference type="NCBI Taxonomy" id="413713"/>
    <lineage>
        <taxon>Bacteria</taxon>
        <taxon>Pseudomonadati</taxon>
        <taxon>Bacteroidota</taxon>
        <taxon>Flavobacteriia</taxon>
        <taxon>Flavobacteriales</taxon>
        <taxon>Flavobacteriaceae</taxon>
        <taxon>Tenacibaculum</taxon>
    </lineage>
</organism>
<name>A0A5S5DM59_9FLAO</name>
<reference evidence="3 4" key="1">
    <citation type="submission" date="2019-07" db="EMBL/GenBank/DDBJ databases">
        <title>Genomic Encyclopedia of Type Strains, Phase IV (KMG-IV): sequencing the most valuable type-strain genomes for metagenomic binning, comparative biology and taxonomic classification.</title>
        <authorList>
            <person name="Goeker M."/>
        </authorList>
    </citation>
    <scope>NUCLEOTIDE SEQUENCE [LARGE SCALE GENOMIC DNA]</scope>
    <source>
        <strain evidence="3 4">DSM 18961</strain>
    </source>
</reference>
<dbReference type="PANTHER" id="PTHR43428:SF1">
    <property type="entry name" value="ARSENATE REDUCTASE"/>
    <property type="match status" value="1"/>
</dbReference>
<dbReference type="PANTHER" id="PTHR43428">
    <property type="entry name" value="ARSENATE REDUCTASE"/>
    <property type="match status" value="1"/>
</dbReference>
<dbReference type="SUPFAM" id="SSF52788">
    <property type="entry name" value="Phosphotyrosine protein phosphatases I"/>
    <property type="match status" value="1"/>
</dbReference>
<evidence type="ECO:0000256" key="1">
    <source>
        <dbReference type="ARBA" id="ARBA00022849"/>
    </source>
</evidence>
<protein>
    <submittedName>
        <fullName evidence="3">Arsenate reductase</fullName>
    </submittedName>
</protein>
<feature type="domain" description="Phosphotyrosine protein phosphatase I" evidence="2">
    <location>
        <begin position="46"/>
        <end position="104"/>
    </location>
</feature>
<dbReference type="GO" id="GO:0046685">
    <property type="term" value="P:response to arsenic-containing substance"/>
    <property type="evidence" value="ECO:0007669"/>
    <property type="project" value="UniProtKB-KW"/>
</dbReference>
<keyword evidence="4" id="KW-1185">Reference proteome</keyword>
<sequence length="203" mass="23031">MKTNTALKETISKLNISSISNERKKVLNPFATYLNEKLSKKEPIQINFICTHNSRRSHLAQIWMQTLTAHFNMNSISCYSGGTEATALAKPAIKTLQKQGFQIESISEGNNPVYAVKFDENSHPVICFSKEYAHPFNPKSNFLAIMTCSEADGGCPFVSGSEKRIPITYEDPKLYDNTDLEEEKYLERSNQIATEMYYILNQL</sequence>
<evidence type="ECO:0000313" key="4">
    <source>
        <dbReference type="Proteomes" id="UP000323136"/>
    </source>
</evidence>
<dbReference type="Proteomes" id="UP000323136">
    <property type="component" value="Unassembled WGS sequence"/>
</dbReference>
<evidence type="ECO:0000313" key="3">
    <source>
        <dbReference type="EMBL" id="TYP96468.1"/>
    </source>
</evidence>
<dbReference type="OrthoDB" id="9793058at2"/>
<dbReference type="InterPro" id="IPR036196">
    <property type="entry name" value="Ptyr_pPase_sf"/>
</dbReference>
<keyword evidence="1" id="KW-0059">Arsenical resistance</keyword>
<dbReference type="Pfam" id="PF01451">
    <property type="entry name" value="LMWPc"/>
    <property type="match status" value="1"/>
</dbReference>
<dbReference type="InterPro" id="IPR023485">
    <property type="entry name" value="Ptyr_pPase"/>
</dbReference>